<evidence type="ECO:0000256" key="4">
    <source>
        <dbReference type="ARBA" id="ARBA00022692"/>
    </source>
</evidence>
<evidence type="ECO:0000256" key="5">
    <source>
        <dbReference type="ARBA" id="ARBA00022989"/>
    </source>
</evidence>
<keyword evidence="6 8" id="KW-0472">Membrane</keyword>
<evidence type="ECO:0000313" key="10">
    <source>
        <dbReference type="Proteomes" id="UP000074914"/>
    </source>
</evidence>
<keyword evidence="4 8" id="KW-0812">Transmembrane</keyword>
<dbReference type="Proteomes" id="UP000074914">
    <property type="component" value="Chromosome"/>
</dbReference>
<dbReference type="InterPro" id="IPR012902">
    <property type="entry name" value="N_methyl_site"/>
</dbReference>
<proteinExistence type="inferred from homology"/>
<dbReference type="EMBL" id="CP013236">
    <property type="protein sequence ID" value="AMP16788.1"/>
    <property type="molecule type" value="Genomic_DNA"/>
</dbReference>
<dbReference type="SUPFAM" id="SSF54523">
    <property type="entry name" value="Pili subunits"/>
    <property type="match status" value="1"/>
</dbReference>
<evidence type="ECO:0000313" key="9">
    <source>
        <dbReference type="EMBL" id="AMP16788.1"/>
    </source>
</evidence>
<evidence type="ECO:0000256" key="2">
    <source>
        <dbReference type="ARBA" id="ARBA00005233"/>
    </source>
</evidence>
<reference evidence="9 10" key="1">
    <citation type="submission" date="2015-11" db="EMBL/GenBank/DDBJ databases">
        <title>Exploring the genomic traits of fungus-feeding bacterial genus Collimonas.</title>
        <authorList>
            <person name="Song C."/>
            <person name="Schmidt R."/>
            <person name="de Jager V."/>
            <person name="Krzyzanowska D."/>
            <person name="Jongedijk E."/>
            <person name="Cankar K."/>
            <person name="Beekwilder J."/>
            <person name="van Veen A."/>
            <person name="de Boer W."/>
            <person name="van Veen J.A."/>
            <person name="Garbeva P."/>
        </authorList>
    </citation>
    <scope>NUCLEOTIDE SEQUENCE [LARGE SCALE GENOMIC DNA]</scope>
    <source>
        <strain evidence="9 10">Ter291</strain>
    </source>
</reference>
<dbReference type="InterPro" id="IPR002416">
    <property type="entry name" value="T2SS_protein-GspH"/>
</dbReference>
<keyword evidence="7" id="KW-0281">Fimbrium</keyword>
<evidence type="ECO:0000256" key="8">
    <source>
        <dbReference type="SAM" id="Phobius"/>
    </source>
</evidence>
<keyword evidence="3" id="KW-0488">Methylation</keyword>
<sequence length="164" mass="16289">MKSMKMIKRAQRGFTLIELMIVVAIIGILAAVALPAYQDYTIRAKAAEGVSLAGAAKIALAETAARGDISAVSNAAAADALTGLPVATAITGNVVASVAAAGTSAAGVTPQTATITITFKPAGGNVPADLGGKTLIIDGTFGAGSSTWTIDATSTLNAKYQPKI</sequence>
<dbReference type="InterPro" id="IPR001082">
    <property type="entry name" value="Pilin"/>
</dbReference>
<organism evidence="9 10">
    <name type="scientific">Collimonas pratensis</name>
    <dbReference type="NCBI Taxonomy" id="279113"/>
    <lineage>
        <taxon>Bacteria</taxon>
        <taxon>Pseudomonadati</taxon>
        <taxon>Pseudomonadota</taxon>
        <taxon>Betaproteobacteria</taxon>
        <taxon>Burkholderiales</taxon>
        <taxon>Oxalobacteraceae</taxon>
        <taxon>Collimonas</taxon>
    </lineage>
</organism>
<dbReference type="RefSeq" id="WP_197481608.1">
    <property type="nucleotide sequence ID" value="NZ_CP013236.1"/>
</dbReference>
<keyword evidence="10" id="KW-1185">Reference proteome</keyword>
<comment type="similarity">
    <text evidence="2 7">Belongs to the N-Me-Phe pilin family.</text>
</comment>
<comment type="subcellular location">
    <subcellularLocation>
        <location evidence="1">Membrane</location>
        <topology evidence="1">Single-pass membrane protein</topology>
    </subcellularLocation>
</comment>
<evidence type="ECO:0000256" key="7">
    <source>
        <dbReference type="RuleBase" id="RU000389"/>
    </source>
</evidence>
<dbReference type="PRINTS" id="PR00885">
    <property type="entry name" value="BCTERIALGSPH"/>
</dbReference>
<name>A0ABN4MEX6_9BURK</name>
<gene>
    <name evidence="9" type="primary">pilA</name>
    <name evidence="9" type="ORF">CPter291_4568</name>
</gene>
<dbReference type="Pfam" id="PF00114">
    <property type="entry name" value="Pilin"/>
    <property type="match status" value="1"/>
</dbReference>
<dbReference type="InterPro" id="IPR045584">
    <property type="entry name" value="Pilin-like"/>
</dbReference>
<dbReference type="PANTHER" id="PTHR30093">
    <property type="entry name" value="GENERAL SECRETION PATHWAY PROTEIN G"/>
    <property type="match status" value="1"/>
</dbReference>
<dbReference type="Pfam" id="PF07963">
    <property type="entry name" value="N_methyl"/>
    <property type="match status" value="1"/>
</dbReference>
<evidence type="ECO:0000256" key="3">
    <source>
        <dbReference type="ARBA" id="ARBA00022481"/>
    </source>
</evidence>
<keyword evidence="5 8" id="KW-1133">Transmembrane helix</keyword>
<evidence type="ECO:0000256" key="1">
    <source>
        <dbReference type="ARBA" id="ARBA00004167"/>
    </source>
</evidence>
<dbReference type="Gene3D" id="3.30.700.10">
    <property type="entry name" value="Glycoprotein, Type 4 Pilin"/>
    <property type="match status" value="1"/>
</dbReference>
<accession>A0ABN4MEX6</accession>
<protein>
    <submittedName>
        <fullName evidence="9">Fimbrial protein</fullName>
    </submittedName>
</protein>
<evidence type="ECO:0000256" key="6">
    <source>
        <dbReference type="ARBA" id="ARBA00023136"/>
    </source>
</evidence>
<feature type="transmembrane region" description="Helical" evidence="8">
    <location>
        <begin position="12"/>
        <end position="37"/>
    </location>
</feature>
<dbReference type="PROSITE" id="PS00409">
    <property type="entry name" value="PROKAR_NTER_METHYL"/>
    <property type="match status" value="1"/>
</dbReference>
<dbReference type="PANTHER" id="PTHR30093:SF34">
    <property type="entry name" value="PREPILIN PEPTIDASE-DEPENDENT PROTEIN D"/>
    <property type="match status" value="1"/>
</dbReference>
<dbReference type="NCBIfam" id="TIGR02532">
    <property type="entry name" value="IV_pilin_GFxxxE"/>
    <property type="match status" value="1"/>
</dbReference>